<evidence type="ECO:0000256" key="7">
    <source>
        <dbReference type="ARBA" id="ARBA00022801"/>
    </source>
</evidence>
<gene>
    <name evidence="13" type="ORF">OHC33_002913</name>
</gene>
<feature type="disulfide bond" evidence="11">
    <location>
        <begin position="166"/>
        <end position="173"/>
    </location>
</feature>
<feature type="signal peptide" evidence="12">
    <location>
        <begin position="1"/>
        <end position="22"/>
    </location>
</feature>
<comment type="similarity">
    <text evidence="2">Belongs to the cutinase family.</text>
</comment>
<dbReference type="SUPFAM" id="SSF53474">
    <property type="entry name" value="alpha/beta-Hydrolases"/>
    <property type="match status" value="1"/>
</dbReference>
<keyword evidence="14" id="KW-1185">Reference proteome</keyword>
<dbReference type="EC" id="3.1.1.74" evidence="3"/>
<dbReference type="AlphaFoldDB" id="A0AAN8EQI9"/>
<dbReference type="InterPro" id="IPR011150">
    <property type="entry name" value="Cutinase_monf"/>
</dbReference>
<dbReference type="GO" id="GO:0016052">
    <property type="term" value="P:carbohydrate catabolic process"/>
    <property type="evidence" value="ECO:0007669"/>
    <property type="project" value="TreeGrafter"/>
</dbReference>
<evidence type="ECO:0000256" key="6">
    <source>
        <dbReference type="ARBA" id="ARBA00022729"/>
    </source>
</evidence>
<proteinExistence type="inferred from homology"/>
<keyword evidence="8 11" id="KW-1015">Disulfide bond</keyword>
<dbReference type="InterPro" id="IPR000675">
    <property type="entry name" value="Cutinase/axe"/>
</dbReference>
<evidence type="ECO:0000256" key="8">
    <source>
        <dbReference type="ARBA" id="ARBA00023157"/>
    </source>
</evidence>
<evidence type="ECO:0000256" key="9">
    <source>
        <dbReference type="ARBA" id="ARBA00034045"/>
    </source>
</evidence>
<keyword evidence="7" id="KW-0378">Hydrolase</keyword>
<dbReference type="GO" id="GO:0050525">
    <property type="term" value="F:cutinase activity"/>
    <property type="evidence" value="ECO:0007669"/>
    <property type="project" value="UniProtKB-EC"/>
</dbReference>
<protein>
    <recommendedName>
        <fullName evidence="3">cutinase</fullName>
        <ecNumber evidence="3">3.1.1.74</ecNumber>
    </recommendedName>
</protein>
<comment type="subcellular location">
    <subcellularLocation>
        <location evidence="1">Secreted</location>
    </subcellularLocation>
</comment>
<dbReference type="InterPro" id="IPR029058">
    <property type="entry name" value="AB_hydrolase_fold"/>
</dbReference>
<accession>A0AAN8EQI9</accession>
<sequence>MHLPLPTTTTALLALLSSTSLALPNPQPQFSFPGGTGGSTRNDLSGVCKPITVIYARGTGESGNVGSVAGPPFFSALDSAFGAGNVAVQGVDYAATAAGFGGDPAGNSKMAGLVGTAVSKCPKTQIVVSGYSAAGKAAIKAAVLFGDPYNGRAIPGISAGNVKTFCAAGDSVCAGTAIITPAHLSYGGNAGEAAAFVKGKIRL</sequence>
<evidence type="ECO:0000313" key="14">
    <source>
        <dbReference type="Proteomes" id="UP001316803"/>
    </source>
</evidence>
<evidence type="ECO:0000256" key="1">
    <source>
        <dbReference type="ARBA" id="ARBA00004613"/>
    </source>
</evidence>
<feature type="active site" evidence="10">
    <location>
        <position position="170"/>
    </location>
</feature>
<keyword evidence="6 12" id="KW-0732">Signal</keyword>
<evidence type="ECO:0000256" key="2">
    <source>
        <dbReference type="ARBA" id="ARBA00007534"/>
    </source>
</evidence>
<name>A0AAN8EQI9_9EURO</name>
<dbReference type="PANTHER" id="PTHR48250">
    <property type="entry name" value="CUTINASE 2-RELATED"/>
    <property type="match status" value="1"/>
</dbReference>
<dbReference type="GO" id="GO:0005576">
    <property type="term" value="C:extracellular region"/>
    <property type="evidence" value="ECO:0007669"/>
    <property type="project" value="UniProtKB-SubCell"/>
</dbReference>
<feature type="active site" description="Nucleophile" evidence="10">
    <location>
        <position position="132"/>
    </location>
</feature>
<comment type="catalytic activity">
    <reaction evidence="9">
        <text>cutin + H2O = cutin monomers.</text>
        <dbReference type="EC" id="3.1.1.74"/>
    </reaction>
</comment>
<evidence type="ECO:0000256" key="5">
    <source>
        <dbReference type="ARBA" id="ARBA00022525"/>
    </source>
</evidence>
<dbReference type="Gene3D" id="3.40.50.1820">
    <property type="entry name" value="alpha/beta hydrolase"/>
    <property type="match status" value="1"/>
</dbReference>
<evidence type="ECO:0000256" key="4">
    <source>
        <dbReference type="ARBA" id="ARBA00022487"/>
    </source>
</evidence>
<evidence type="ECO:0000256" key="11">
    <source>
        <dbReference type="PIRSR" id="PIRSR611150-2"/>
    </source>
</evidence>
<evidence type="ECO:0000313" key="13">
    <source>
        <dbReference type="EMBL" id="KAK5956337.1"/>
    </source>
</evidence>
<dbReference type="EMBL" id="JAKLMC020000005">
    <property type="protein sequence ID" value="KAK5956337.1"/>
    <property type="molecule type" value="Genomic_DNA"/>
</dbReference>
<organism evidence="13 14">
    <name type="scientific">Knufia fluminis</name>
    <dbReference type="NCBI Taxonomy" id="191047"/>
    <lineage>
        <taxon>Eukaryota</taxon>
        <taxon>Fungi</taxon>
        <taxon>Dikarya</taxon>
        <taxon>Ascomycota</taxon>
        <taxon>Pezizomycotina</taxon>
        <taxon>Eurotiomycetes</taxon>
        <taxon>Chaetothyriomycetidae</taxon>
        <taxon>Chaetothyriales</taxon>
        <taxon>Trichomeriaceae</taxon>
        <taxon>Knufia</taxon>
    </lineage>
</organism>
<feature type="active site" description="Proton donor/acceptor" evidence="10">
    <location>
        <position position="183"/>
    </location>
</feature>
<keyword evidence="5" id="KW-0964">Secreted</keyword>
<evidence type="ECO:0000256" key="12">
    <source>
        <dbReference type="SAM" id="SignalP"/>
    </source>
</evidence>
<evidence type="ECO:0000256" key="10">
    <source>
        <dbReference type="PIRSR" id="PIRSR611150-1"/>
    </source>
</evidence>
<keyword evidence="4" id="KW-0719">Serine esterase</keyword>
<dbReference type="Proteomes" id="UP001316803">
    <property type="component" value="Unassembled WGS sequence"/>
</dbReference>
<reference evidence="13 14" key="1">
    <citation type="submission" date="2022-12" db="EMBL/GenBank/DDBJ databases">
        <title>Genomic features and morphological characterization of a novel Knufia sp. strain isolated from spacecraft assembly facility.</title>
        <authorList>
            <person name="Teixeira M."/>
            <person name="Chander A.M."/>
            <person name="Stajich J.E."/>
            <person name="Venkateswaran K."/>
        </authorList>
    </citation>
    <scope>NUCLEOTIDE SEQUENCE [LARGE SCALE GENOMIC DNA]</scope>
    <source>
        <strain evidence="13 14">FJI-L2-BK-P2</strain>
    </source>
</reference>
<comment type="caution">
    <text evidence="13">The sequence shown here is derived from an EMBL/GenBank/DDBJ whole genome shotgun (WGS) entry which is preliminary data.</text>
</comment>
<dbReference type="PROSITE" id="PS00931">
    <property type="entry name" value="CUTINASE_2"/>
    <property type="match status" value="1"/>
</dbReference>
<feature type="disulfide bond" evidence="11">
    <location>
        <begin position="48"/>
        <end position="121"/>
    </location>
</feature>
<dbReference type="Pfam" id="PF01083">
    <property type="entry name" value="Cutinase"/>
    <property type="match status" value="1"/>
</dbReference>
<dbReference type="SMART" id="SM01110">
    <property type="entry name" value="Cutinase"/>
    <property type="match status" value="1"/>
</dbReference>
<dbReference type="PANTHER" id="PTHR48250:SF1">
    <property type="entry name" value="CUTINASE"/>
    <property type="match status" value="1"/>
</dbReference>
<evidence type="ECO:0000256" key="3">
    <source>
        <dbReference type="ARBA" id="ARBA00013095"/>
    </source>
</evidence>
<dbReference type="InterPro" id="IPR043579">
    <property type="entry name" value="CUTINASE_2"/>
</dbReference>
<feature type="chain" id="PRO_5042982922" description="cutinase" evidence="12">
    <location>
        <begin position="23"/>
        <end position="203"/>
    </location>
</feature>